<evidence type="ECO:0000259" key="3">
    <source>
        <dbReference type="Pfam" id="PF00501"/>
    </source>
</evidence>
<feature type="domain" description="AMP-binding enzyme C-terminal" evidence="4">
    <location>
        <begin position="391"/>
        <end position="467"/>
    </location>
</feature>
<dbReference type="STRING" id="36818.BGK67_32980"/>
<dbReference type="InterPro" id="IPR045851">
    <property type="entry name" value="AMP-bd_C_sf"/>
</dbReference>
<dbReference type="SUPFAM" id="SSF56801">
    <property type="entry name" value="Acetyl-CoA synthetase-like"/>
    <property type="match status" value="1"/>
</dbReference>
<feature type="domain" description="AMP-dependent synthetase/ligase" evidence="3">
    <location>
        <begin position="4"/>
        <end position="334"/>
    </location>
</feature>
<reference evidence="5 6" key="1">
    <citation type="submission" date="2016-08" db="EMBL/GenBank/DDBJ databases">
        <title>The complete genome of Streptomyces subrutilus 10-1-1.</title>
        <authorList>
            <person name="Chen X."/>
        </authorList>
    </citation>
    <scope>NUCLEOTIDE SEQUENCE [LARGE SCALE GENOMIC DNA]</scope>
    <source>
        <strain evidence="5 6">10-1-1</strain>
    </source>
</reference>
<comment type="caution">
    <text evidence="5">The sequence shown here is derived from an EMBL/GenBank/DDBJ whole genome shotgun (WGS) entry which is preliminary data.</text>
</comment>
<dbReference type="OrthoDB" id="3802848at2"/>
<dbReference type="InterPro" id="IPR020845">
    <property type="entry name" value="AMP-binding_CS"/>
</dbReference>
<keyword evidence="6" id="KW-1185">Reference proteome</keyword>
<sequence length="482" mass="50655">MLDRARRTPGAAALVWREQEIGYGALLHRADAERARLARIPADAPLGVSAVKSPAVIALVLAALLERRPVLLSSPQLGAEVTGRLYASAGVEHVLAPLDAPFAEPAAAGRCADAAPPSDGAPALLLTTSGSTGTPKIVPLSAGAVDRFTRWAADSFGIGPGTTVLNYAPLNFDLCLLDVWTTLARGGRVVLADPDRAAQGGYLLDLLLRHRPEVVQAVPMFYRLLADTARERGAAVPGVRHALFTGDALPAPLRAELPGLLPGARLYNLYGCTETNDSFLYELTGAEDPALPLPLGSPLPGVGALLVDPEQGVFQGPGTGELYVTTPFQTEGYLGAAAGSAVFTDHPAGADGRRWFRSGDLVTRSGDGTLRLAGRTDFQVKVRGVRINPQETEHVLLEHPAVLEAAVVALPDPVAGRLLHAVARRAPGSGLNSLTLRGHLARGLPRAAVPSVLRITDGPLPRTSTGKVDRDQVVRTHFTKEN</sequence>
<dbReference type="Proteomes" id="UP000095705">
    <property type="component" value="Unassembled WGS sequence"/>
</dbReference>
<protein>
    <submittedName>
        <fullName evidence="5">Acyl-CoA synthetase</fullName>
    </submittedName>
</protein>
<accession>A0A1E5P0Q8</accession>
<organism evidence="5 6">
    <name type="scientific">Streptomyces subrutilus</name>
    <dbReference type="NCBI Taxonomy" id="36818"/>
    <lineage>
        <taxon>Bacteria</taxon>
        <taxon>Bacillati</taxon>
        <taxon>Actinomycetota</taxon>
        <taxon>Actinomycetes</taxon>
        <taxon>Kitasatosporales</taxon>
        <taxon>Streptomycetaceae</taxon>
        <taxon>Streptomyces</taxon>
    </lineage>
</organism>
<dbReference type="Pfam" id="PF00501">
    <property type="entry name" value="AMP-binding"/>
    <property type="match status" value="1"/>
</dbReference>
<dbReference type="PANTHER" id="PTHR44845:SF6">
    <property type="entry name" value="BETA-ALANINE-ACTIVATING ENZYME"/>
    <property type="match status" value="1"/>
</dbReference>
<dbReference type="AlphaFoldDB" id="A0A1E5P0Q8"/>
<evidence type="ECO:0000256" key="1">
    <source>
        <dbReference type="ARBA" id="ARBA00022450"/>
    </source>
</evidence>
<dbReference type="PANTHER" id="PTHR44845">
    <property type="entry name" value="CARRIER DOMAIN-CONTAINING PROTEIN"/>
    <property type="match status" value="1"/>
</dbReference>
<dbReference type="Gene3D" id="3.30.300.30">
    <property type="match status" value="1"/>
</dbReference>
<dbReference type="InterPro" id="IPR000873">
    <property type="entry name" value="AMP-dep_synth/lig_dom"/>
</dbReference>
<evidence type="ECO:0000256" key="2">
    <source>
        <dbReference type="ARBA" id="ARBA00022553"/>
    </source>
</evidence>
<gene>
    <name evidence="5" type="ORF">BGK67_32980</name>
</gene>
<dbReference type="EMBL" id="MEHK01000002">
    <property type="protein sequence ID" value="OEJ22623.1"/>
    <property type="molecule type" value="Genomic_DNA"/>
</dbReference>
<dbReference type="InterPro" id="IPR042099">
    <property type="entry name" value="ANL_N_sf"/>
</dbReference>
<dbReference type="Pfam" id="PF13193">
    <property type="entry name" value="AMP-binding_C"/>
    <property type="match status" value="1"/>
</dbReference>
<keyword evidence="1" id="KW-0596">Phosphopantetheine</keyword>
<evidence type="ECO:0000313" key="5">
    <source>
        <dbReference type="EMBL" id="OEJ22623.1"/>
    </source>
</evidence>
<dbReference type="InterPro" id="IPR025110">
    <property type="entry name" value="AMP-bd_C"/>
</dbReference>
<name>A0A1E5P0Q8_9ACTN</name>
<proteinExistence type="predicted"/>
<keyword evidence="2" id="KW-0597">Phosphoprotein</keyword>
<dbReference type="Gene3D" id="3.40.50.12780">
    <property type="entry name" value="N-terminal domain of ligase-like"/>
    <property type="match status" value="1"/>
</dbReference>
<evidence type="ECO:0000313" key="6">
    <source>
        <dbReference type="Proteomes" id="UP000095705"/>
    </source>
</evidence>
<dbReference type="PROSITE" id="PS00455">
    <property type="entry name" value="AMP_BINDING"/>
    <property type="match status" value="1"/>
</dbReference>
<evidence type="ECO:0000259" key="4">
    <source>
        <dbReference type="Pfam" id="PF13193"/>
    </source>
</evidence>